<dbReference type="Pfam" id="PF01610">
    <property type="entry name" value="DDE_Tnp_ISL3"/>
    <property type="match status" value="1"/>
</dbReference>
<gene>
    <name evidence="4" type="ORF">AB2L27_20105</name>
</gene>
<feature type="domain" description="Transposase IS204/IS1001/IS1096/IS1165 helix-turn-helix" evidence="2">
    <location>
        <begin position="94"/>
        <end position="143"/>
    </location>
</feature>
<evidence type="ECO:0000313" key="5">
    <source>
        <dbReference type="Proteomes" id="UP001565927"/>
    </source>
</evidence>
<comment type="caution">
    <text evidence="4">The sequence shown here is derived from an EMBL/GenBank/DDBJ whole genome shotgun (WGS) entry which is preliminary data.</text>
</comment>
<dbReference type="InterPro" id="IPR047951">
    <property type="entry name" value="Transpos_ISL3"/>
</dbReference>
<dbReference type="PANTHER" id="PTHR33498">
    <property type="entry name" value="TRANSPOSASE FOR INSERTION SEQUENCE ELEMENT IS1557"/>
    <property type="match status" value="1"/>
</dbReference>
<dbReference type="InterPro" id="IPR002560">
    <property type="entry name" value="Transposase_DDE"/>
</dbReference>
<evidence type="ECO:0000259" key="1">
    <source>
        <dbReference type="Pfam" id="PF01610"/>
    </source>
</evidence>
<name>A0ABV4H7G3_9ACTN</name>
<proteinExistence type="predicted"/>
<organism evidence="4 5">
    <name type="scientific">Kineococcus halophytocola</name>
    <dbReference type="NCBI Taxonomy" id="3234027"/>
    <lineage>
        <taxon>Bacteria</taxon>
        <taxon>Bacillati</taxon>
        <taxon>Actinomycetota</taxon>
        <taxon>Actinomycetes</taxon>
        <taxon>Kineosporiales</taxon>
        <taxon>Kineosporiaceae</taxon>
        <taxon>Kineococcus</taxon>
    </lineage>
</organism>
<evidence type="ECO:0000313" key="4">
    <source>
        <dbReference type="EMBL" id="MEZ0167059.1"/>
    </source>
</evidence>
<dbReference type="Pfam" id="PF14690">
    <property type="entry name" value="Zn_ribbon_ISL3"/>
    <property type="match status" value="1"/>
</dbReference>
<feature type="domain" description="Transposase IS204/IS1001/IS1096/IS1165 DDE" evidence="1">
    <location>
        <begin position="170"/>
        <end position="429"/>
    </location>
</feature>
<evidence type="ECO:0000259" key="2">
    <source>
        <dbReference type="Pfam" id="PF13542"/>
    </source>
</evidence>
<dbReference type="Pfam" id="PF13542">
    <property type="entry name" value="HTH_Tnp_ISL3"/>
    <property type="match status" value="1"/>
</dbReference>
<dbReference type="RefSeq" id="WP_370443265.1">
    <property type="nucleotide sequence ID" value="NZ_JBGFTU010000053.1"/>
</dbReference>
<accession>A0ABV4H7G3</accession>
<sequence length="449" mass="49978">MILDLPGLHLIEVERLDPDGQHRRGLIRLTVATDPVADGEVVACHGCGVLAADHGRRTHRLADAPVLGTPTELVWRKRRWRCREPRCPVGTWTEEHPDLPARTKLTTRAVAWAIATLRWDDSTVSAIARQLGIDWHTLMDAITAATTDPDTGTLDSGTARRARLTGVNTLGVDEHIWKHTGPQQNRPVTSIVDLSRDEHGDVHARLLDVTLGRSGPVYAAWIRTQTEQVPEFVAGITHAALDPFRGYANAINTELPEETVTVLDAFHVVKLAGTALDEVRRRTQQATLGRRGRKNDPLYKIRRLLTTARENLTDRGVARLEAALQAGDPGFEVTIAWHAYQELRSMFHAQTPTAGRGIAVKVLDSFHTCPVPEIARLGRTLRSWRAEILAYFDTGGVSNGGTEAINLIIEKVRRLAHGFRNFANYRIRILLAADGTRPWRTRRKKKRSG</sequence>
<dbReference type="NCBIfam" id="NF033550">
    <property type="entry name" value="transpos_ISL3"/>
    <property type="match status" value="1"/>
</dbReference>
<dbReference type="InterPro" id="IPR032877">
    <property type="entry name" value="Transposase_HTH"/>
</dbReference>
<feature type="domain" description="Transposase IS204/IS1001/IS1096/IS1165 zinc-finger" evidence="3">
    <location>
        <begin position="41"/>
        <end position="87"/>
    </location>
</feature>
<dbReference type="Proteomes" id="UP001565927">
    <property type="component" value="Unassembled WGS sequence"/>
</dbReference>
<protein>
    <submittedName>
        <fullName evidence="4">ISL3 family transposase</fullName>
    </submittedName>
</protein>
<dbReference type="InterPro" id="IPR029261">
    <property type="entry name" value="Transposase_Znf"/>
</dbReference>
<evidence type="ECO:0000259" key="3">
    <source>
        <dbReference type="Pfam" id="PF14690"/>
    </source>
</evidence>
<dbReference type="PANTHER" id="PTHR33498:SF1">
    <property type="entry name" value="TRANSPOSASE FOR INSERTION SEQUENCE ELEMENT IS1557"/>
    <property type="match status" value="1"/>
</dbReference>
<reference evidence="4 5" key="1">
    <citation type="submission" date="2024-07" db="EMBL/GenBank/DDBJ databases">
        <authorList>
            <person name="Thanompreechachai J."/>
            <person name="Duangmal K."/>
        </authorList>
    </citation>
    <scope>NUCLEOTIDE SEQUENCE [LARGE SCALE GENOMIC DNA]</scope>
    <source>
        <strain evidence="4 5">LSe6-4</strain>
    </source>
</reference>
<keyword evidence="5" id="KW-1185">Reference proteome</keyword>
<dbReference type="EMBL" id="JBGFTU010000053">
    <property type="protein sequence ID" value="MEZ0167059.1"/>
    <property type="molecule type" value="Genomic_DNA"/>
</dbReference>